<comment type="subcellular location">
    <subcellularLocation>
        <location evidence="1">Cell membrane</location>
        <topology evidence="1">Peripheral membrane protein</topology>
        <orientation evidence="1">Cytoplasmic side</orientation>
    </subcellularLocation>
</comment>
<dbReference type="HOGENOM" id="CLU_009301_11_5_4"/>
<dbReference type="GO" id="GO:0003924">
    <property type="term" value="F:GTPase activity"/>
    <property type="evidence" value="ECO:0007669"/>
    <property type="project" value="UniProtKB-UniRule"/>
</dbReference>
<keyword evidence="11" id="KW-1006">Bacterial flagellum protein export</keyword>
<dbReference type="SMART" id="SM00962">
    <property type="entry name" value="SRP54"/>
    <property type="match status" value="1"/>
</dbReference>
<dbReference type="PANTHER" id="PTHR43134:SF3">
    <property type="entry name" value="FLAGELLAR BIOSYNTHESIS PROTEIN FLHF"/>
    <property type="match status" value="1"/>
</dbReference>
<proteinExistence type="inferred from homology"/>
<feature type="domain" description="AAA+ ATPase" evidence="15">
    <location>
        <begin position="238"/>
        <end position="404"/>
    </location>
</feature>
<evidence type="ECO:0000256" key="12">
    <source>
        <dbReference type="ARBA" id="ARBA00025337"/>
    </source>
</evidence>
<dbReference type="GO" id="GO:0005047">
    <property type="term" value="F:signal recognition particle binding"/>
    <property type="evidence" value="ECO:0007669"/>
    <property type="project" value="TreeGrafter"/>
</dbReference>
<keyword evidence="18" id="KW-1185">Reference proteome</keyword>
<dbReference type="InterPro" id="IPR003593">
    <property type="entry name" value="AAA+_ATPase"/>
</dbReference>
<feature type="domain" description="SRP54-type proteins GTP-binding" evidence="16">
    <location>
        <begin position="239"/>
        <end position="431"/>
    </location>
</feature>
<keyword evidence="4" id="KW-0813">Transport</keyword>
<keyword evidence="5" id="KW-1003">Cell membrane</keyword>
<dbReference type="CDD" id="cd17873">
    <property type="entry name" value="FlhF"/>
    <property type="match status" value="1"/>
</dbReference>
<dbReference type="GO" id="GO:0006614">
    <property type="term" value="P:SRP-dependent cotranslational protein targeting to membrane"/>
    <property type="evidence" value="ECO:0007669"/>
    <property type="project" value="UniProtKB-UniRule"/>
</dbReference>
<dbReference type="GO" id="GO:0005525">
    <property type="term" value="F:GTP binding"/>
    <property type="evidence" value="ECO:0007669"/>
    <property type="project" value="UniProtKB-UniRule"/>
</dbReference>
<keyword evidence="9" id="KW-0342">GTP-binding</keyword>
<evidence type="ECO:0000256" key="5">
    <source>
        <dbReference type="ARBA" id="ARBA00022475"/>
    </source>
</evidence>
<keyword evidence="6" id="KW-0547">Nucleotide-binding</keyword>
<evidence type="ECO:0000313" key="17">
    <source>
        <dbReference type="EMBL" id="ABE50213.1"/>
    </source>
</evidence>
<evidence type="ECO:0000256" key="4">
    <source>
        <dbReference type="ARBA" id="ARBA00022448"/>
    </source>
</evidence>
<dbReference type="InterPro" id="IPR020006">
    <property type="entry name" value="FlhF"/>
</dbReference>
<evidence type="ECO:0000256" key="14">
    <source>
        <dbReference type="SAM" id="MobiDB-lite"/>
    </source>
</evidence>
<dbReference type="InterPro" id="IPR000897">
    <property type="entry name" value="SRP54_GTPase_dom"/>
</dbReference>
<sequence length="536" mass="58978">MNIKRYFGKNSREALNMVKQELGANAVILSNRAVEGGNEVLAFREEDMAALVARDKPTPSPAKVRHSPADTEETLVSMLNRNQRILKPAEPLNQQQLLQQRSLATGSKGTHSEPHATAAAQVAKPLVRSREHAGSEQPGQDRLAQRELAHMMQELRSMRGAIESQLTEITWANIQQRDPVKSNILGKMISAGFSAGLARQIAEKVPADHSETNAMKWLQNVISNNIHTISDEQQILDQGGIYALVGPTGVGKTTTTAKLAARFVMKHGPRKLALITTDSYRIGGHEQLRIYGKILGVMVHAVKDEADLRIALNELKGKHTILIDTVGVSQRDRMVAEQIAMLSKTGLPIKKILCMNATSSGETLVDVMDVYKRYGLDGGIITKLDEAASIGSVLDIIIRERLKLYYVANGQRVPEDIHLANNHFLAHHAFKMTRQKAEQFQFREAEMPFLMANVATSGRILEAPHESSVQRPSGRLAPPDGGPQAKNHLRPVGSWKTRTYALHDQSCRSAASAGQYSAGRRGNQHPGARGEALRHR</sequence>
<evidence type="ECO:0000256" key="2">
    <source>
        <dbReference type="ARBA" id="ARBA00008531"/>
    </source>
</evidence>
<evidence type="ECO:0000256" key="9">
    <source>
        <dbReference type="ARBA" id="ARBA00023134"/>
    </source>
</evidence>
<keyword evidence="8" id="KW-0653">Protein transport</keyword>
<dbReference type="GO" id="GO:0044781">
    <property type="term" value="P:bacterial-type flagellum organization"/>
    <property type="evidence" value="ECO:0007669"/>
    <property type="project" value="UniProtKB-UniRule"/>
</dbReference>
<evidence type="ECO:0000259" key="15">
    <source>
        <dbReference type="SMART" id="SM00382"/>
    </source>
</evidence>
<dbReference type="NCBIfam" id="TIGR03499">
    <property type="entry name" value="FlhF"/>
    <property type="match status" value="1"/>
</dbReference>
<keyword evidence="7" id="KW-1005">Bacterial flagellum biogenesis</keyword>
<evidence type="ECO:0000259" key="16">
    <source>
        <dbReference type="SMART" id="SM00962"/>
    </source>
</evidence>
<evidence type="ECO:0000256" key="10">
    <source>
        <dbReference type="ARBA" id="ARBA00023136"/>
    </source>
</evidence>
<comment type="function">
    <text evidence="12">Necessary for flagellar biosynthesis. May be involved in translocation of the flagellum.</text>
</comment>
<keyword evidence="10" id="KW-0472">Membrane</keyword>
<feature type="region of interest" description="Disordered" evidence="14">
    <location>
        <begin position="464"/>
        <end position="492"/>
    </location>
</feature>
<dbReference type="AlphaFoldDB" id="Q1GZX4"/>
<dbReference type="Pfam" id="PF00448">
    <property type="entry name" value="SRP54"/>
    <property type="match status" value="1"/>
</dbReference>
<evidence type="ECO:0000256" key="11">
    <source>
        <dbReference type="ARBA" id="ARBA00023225"/>
    </source>
</evidence>
<evidence type="ECO:0000256" key="3">
    <source>
        <dbReference type="ARBA" id="ARBA00014919"/>
    </source>
</evidence>
<dbReference type="FunFam" id="3.40.50.300:FF:000695">
    <property type="entry name" value="Flagellar biosynthesis regulator FlhF"/>
    <property type="match status" value="1"/>
</dbReference>
<dbReference type="eggNOG" id="COG1419">
    <property type="taxonomic scope" value="Bacteria"/>
</dbReference>
<evidence type="ECO:0000256" key="8">
    <source>
        <dbReference type="ARBA" id="ARBA00022927"/>
    </source>
</evidence>
<dbReference type="EMBL" id="CP000284">
    <property type="protein sequence ID" value="ABE50213.1"/>
    <property type="molecule type" value="Genomic_DNA"/>
</dbReference>
<dbReference type="PANTHER" id="PTHR43134">
    <property type="entry name" value="SIGNAL RECOGNITION PARTICLE RECEPTOR SUBUNIT ALPHA"/>
    <property type="match status" value="1"/>
</dbReference>
<dbReference type="SMART" id="SM00382">
    <property type="entry name" value="AAA"/>
    <property type="match status" value="1"/>
</dbReference>
<name>Q1GZX4_METFK</name>
<dbReference type="Gene3D" id="3.40.50.300">
    <property type="entry name" value="P-loop containing nucleotide triphosphate hydrolases"/>
    <property type="match status" value="1"/>
</dbReference>
<feature type="region of interest" description="Disordered" evidence="14">
    <location>
        <begin position="511"/>
        <end position="536"/>
    </location>
</feature>
<accession>Q1GZX4</accession>
<dbReference type="Proteomes" id="UP000002440">
    <property type="component" value="Chromosome"/>
</dbReference>
<evidence type="ECO:0000313" key="18">
    <source>
        <dbReference type="Proteomes" id="UP000002440"/>
    </source>
</evidence>
<dbReference type="SUPFAM" id="SSF52540">
    <property type="entry name" value="P-loop containing nucleoside triphosphate hydrolases"/>
    <property type="match status" value="1"/>
</dbReference>
<evidence type="ECO:0000256" key="6">
    <source>
        <dbReference type="ARBA" id="ARBA00022741"/>
    </source>
</evidence>
<dbReference type="GO" id="GO:0005886">
    <property type="term" value="C:plasma membrane"/>
    <property type="evidence" value="ECO:0007669"/>
    <property type="project" value="UniProtKB-SubCell"/>
</dbReference>
<feature type="region of interest" description="Disordered" evidence="14">
    <location>
        <begin position="102"/>
        <end position="142"/>
    </location>
</feature>
<protein>
    <recommendedName>
        <fullName evidence="3 13">Flagellar biosynthesis protein FlhF</fullName>
    </recommendedName>
</protein>
<dbReference type="Gene3D" id="1.20.120.1380">
    <property type="entry name" value="Flagellar FlhF biosynthesis protein, N domain"/>
    <property type="match status" value="1"/>
</dbReference>
<evidence type="ECO:0000256" key="7">
    <source>
        <dbReference type="ARBA" id="ARBA00022795"/>
    </source>
</evidence>
<dbReference type="InterPro" id="IPR047040">
    <property type="entry name" value="FlhF__GTPase_dom"/>
</dbReference>
<comment type="similarity">
    <text evidence="2">Belongs to the GTP-binding SRP family.</text>
</comment>
<gene>
    <name evidence="17" type="ordered locus">Mfla_1946</name>
</gene>
<organism evidence="17 18">
    <name type="scientific">Methylobacillus flagellatus (strain ATCC 51484 / DSM 6875 / VKM B-1610 / KT)</name>
    <dbReference type="NCBI Taxonomy" id="265072"/>
    <lineage>
        <taxon>Bacteria</taxon>
        <taxon>Pseudomonadati</taxon>
        <taxon>Pseudomonadota</taxon>
        <taxon>Betaproteobacteria</taxon>
        <taxon>Nitrosomonadales</taxon>
        <taxon>Methylophilaceae</taxon>
        <taxon>Methylobacillus</taxon>
    </lineage>
</organism>
<evidence type="ECO:0000256" key="13">
    <source>
        <dbReference type="NCBIfam" id="TIGR03499"/>
    </source>
</evidence>
<dbReference type="RefSeq" id="WP_011480167.1">
    <property type="nucleotide sequence ID" value="NC_007947.1"/>
</dbReference>
<evidence type="ECO:0000256" key="1">
    <source>
        <dbReference type="ARBA" id="ARBA00004413"/>
    </source>
</evidence>
<dbReference type="GO" id="GO:0015031">
    <property type="term" value="P:protein transport"/>
    <property type="evidence" value="ECO:0007669"/>
    <property type="project" value="UniProtKB-KW"/>
</dbReference>
<dbReference type="KEGG" id="mfa:Mfla_1946"/>
<dbReference type="STRING" id="265072.Mfla_1946"/>
<dbReference type="InterPro" id="IPR027417">
    <property type="entry name" value="P-loop_NTPase"/>
</dbReference>
<reference evidence="17 18" key="1">
    <citation type="submission" date="2006-03" db="EMBL/GenBank/DDBJ databases">
        <title>Complete sequence of Methylobacillus flagellatus KT.</title>
        <authorList>
            <consortium name="US DOE Joint Genome Institute"/>
            <person name="Copeland A."/>
            <person name="Lucas S."/>
            <person name="Lapidus A."/>
            <person name="Barry K."/>
            <person name="Detter J.C."/>
            <person name="Glavina del Rio T."/>
            <person name="Hammon N."/>
            <person name="Israni S."/>
            <person name="Dalin E."/>
            <person name="Tice H."/>
            <person name="Pitluck S."/>
            <person name="Brettin T."/>
            <person name="Bruce D."/>
            <person name="Han C."/>
            <person name="Tapia R."/>
            <person name="Saunders E."/>
            <person name="Gilna P."/>
            <person name="Schmutz J."/>
            <person name="Larimer F."/>
            <person name="Land M."/>
            <person name="Kyrpides N."/>
            <person name="Anderson I."/>
            <person name="Richardson P."/>
        </authorList>
    </citation>
    <scope>NUCLEOTIDE SEQUENCE [LARGE SCALE GENOMIC DNA]</scope>
    <source>
        <strain evidence="18">KT / ATCC 51484 / DSM 6875</strain>
    </source>
</reference>